<keyword evidence="2" id="KW-0812">Transmembrane</keyword>
<reference evidence="4" key="1">
    <citation type="journal article" date="2021" name="Nat. Commun.">
        <title>Genetic determinants of endophytism in the Arabidopsis root mycobiome.</title>
        <authorList>
            <person name="Mesny F."/>
            <person name="Miyauchi S."/>
            <person name="Thiergart T."/>
            <person name="Pickel B."/>
            <person name="Atanasova L."/>
            <person name="Karlsson M."/>
            <person name="Huettel B."/>
            <person name="Barry K.W."/>
            <person name="Haridas S."/>
            <person name="Chen C."/>
            <person name="Bauer D."/>
            <person name="Andreopoulos W."/>
            <person name="Pangilinan J."/>
            <person name="LaButti K."/>
            <person name="Riley R."/>
            <person name="Lipzen A."/>
            <person name="Clum A."/>
            <person name="Drula E."/>
            <person name="Henrissat B."/>
            <person name="Kohler A."/>
            <person name="Grigoriev I.V."/>
            <person name="Martin F.M."/>
            <person name="Hacquard S."/>
        </authorList>
    </citation>
    <scope>NUCLEOTIDE SEQUENCE</scope>
    <source>
        <strain evidence="4">MPI-CAGE-CH-0230</strain>
    </source>
</reference>
<feature type="domain" description="Rhodopsin" evidence="3">
    <location>
        <begin position="42"/>
        <end position="276"/>
    </location>
</feature>
<evidence type="ECO:0000256" key="2">
    <source>
        <dbReference type="SAM" id="Phobius"/>
    </source>
</evidence>
<keyword evidence="5" id="KW-1185">Reference proteome</keyword>
<dbReference type="GeneID" id="70190672"/>
<evidence type="ECO:0000313" key="4">
    <source>
        <dbReference type="EMBL" id="KAH7026621.1"/>
    </source>
</evidence>
<keyword evidence="2" id="KW-0472">Membrane</keyword>
<dbReference type="PANTHER" id="PTHR38794">
    <property type="entry name" value="INTEGRAL MEMBRANE PROTEIN"/>
    <property type="match status" value="1"/>
</dbReference>
<name>A0A9P9BN59_9PEZI</name>
<protein>
    <recommendedName>
        <fullName evidence="3">Rhodopsin domain-containing protein</fullName>
    </recommendedName>
</protein>
<dbReference type="OrthoDB" id="3918601at2759"/>
<organism evidence="4 5">
    <name type="scientific">Microdochium trichocladiopsis</name>
    <dbReference type="NCBI Taxonomy" id="1682393"/>
    <lineage>
        <taxon>Eukaryota</taxon>
        <taxon>Fungi</taxon>
        <taxon>Dikarya</taxon>
        <taxon>Ascomycota</taxon>
        <taxon>Pezizomycotina</taxon>
        <taxon>Sordariomycetes</taxon>
        <taxon>Xylariomycetidae</taxon>
        <taxon>Xylariales</taxon>
        <taxon>Microdochiaceae</taxon>
        <taxon>Microdochium</taxon>
    </lineage>
</organism>
<feature type="region of interest" description="Disordered" evidence="1">
    <location>
        <begin position="375"/>
        <end position="422"/>
    </location>
</feature>
<feature type="transmembrane region" description="Helical" evidence="2">
    <location>
        <begin position="252"/>
        <end position="271"/>
    </location>
</feature>
<dbReference type="PANTHER" id="PTHR38794:SF3">
    <property type="entry name" value="INTEGRAL MEMBRANE PROTEIN"/>
    <property type="match status" value="1"/>
</dbReference>
<comment type="caution">
    <text evidence="4">The sequence shown here is derived from an EMBL/GenBank/DDBJ whole genome shotgun (WGS) entry which is preliminary data.</text>
</comment>
<feature type="region of interest" description="Disordered" evidence="1">
    <location>
        <begin position="431"/>
        <end position="450"/>
    </location>
</feature>
<dbReference type="AlphaFoldDB" id="A0A9P9BN59"/>
<accession>A0A9P9BN59</accession>
<feature type="transmembrane region" description="Helical" evidence="2">
    <location>
        <begin position="99"/>
        <end position="120"/>
    </location>
</feature>
<feature type="compositionally biased region" description="Basic and acidic residues" evidence="1">
    <location>
        <begin position="398"/>
        <end position="415"/>
    </location>
</feature>
<feature type="transmembrane region" description="Helical" evidence="2">
    <location>
        <begin position="55"/>
        <end position="79"/>
    </location>
</feature>
<proteinExistence type="predicted"/>
<keyword evidence="2" id="KW-1133">Transmembrane helix</keyword>
<sequence>MGPRSTTSPFFGLNESDHSGVLATVVVVSQVITLLTLSFRLLWSRHLQTLRNYDHALWAAFVLLLVQSGLTIFVAKLGLGKHTSTIEHGVLDQIRKVQYAIWLVSILVVLATKTCICLFIQTINTFAGVKTANTVLQGLIGVFFLSTFLATAFRCPLPDPWFASSKATCSAAAPIYLYTMATSIITDVLATTLAVTMIVRVQTGVQTKAVVIALFGSRIICPFTTIPTLSYGSSHIYNGDETDFTWDALSPLLWLTVTCHLSVITACVPTLKKLFDSLLGNTLSITIDAPYQLERIDGRTGFNITERDEITGSGRAGGSSSARGRYGLKYSKNSRSQSSRGSGFGWKGVPGVPTKSSIDRPSFFGGSLRLGVTSTTVTSPHQATESHAGGGFESVSRLGDRRGGNSDSAVKEQSESVKGLTEGVIMVRQEVDVQHDHGADHDSWSLRDSR</sequence>
<feature type="transmembrane region" description="Helical" evidence="2">
    <location>
        <begin position="20"/>
        <end position="43"/>
    </location>
</feature>
<dbReference type="Pfam" id="PF20684">
    <property type="entry name" value="Fung_rhodopsin"/>
    <property type="match status" value="1"/>
</dbReference>
<evidence type="ECO:0000256" key="1">
    <source>
        <dbReference type="SAM" id="MobiDB-lite"/>
    </source>
</evidence>
<dbReference type="EMBL" id="JAGTJQ010000008">
    <property type="protein sequence ID" value="KAH7026621.1"/>
    <property type="molecule type" value="Genomic_DNA"/>
</dbReference>
<evidence type="ECO:0000313" key="5">
    <source>
        <dbReference type="Proteomes" id="UP000756346"/>
    </source>
</evidence>
<feature type="transmembrane region" description="Helical" evidence="2">
    <location>
        <begin position="211"/>
        <end position="232"/>
    </location>
</feature>
<evidence type="ECO:0000259" key="3">
    <source>
        <dbReference type="Pfam" id="PF20684"/>
    </source>
</evidence>
<dbReference type="Proteomes" id="UP000756346">
    <property type="component" value="Unassembled WGS sequence"/>
</dbReference>
<dbReference type="InterPro" id="IPR049326">
    <property type="entry name" value="Rhodopsin_dom_fungi"/>
</dbReference>
<feature type="transmembrane region" description="Helical" evidence="2">
    <location>
        <begin position="173"/>
        <end position="199"/>
    </location>
</feature>
<dbReference type="RefSeq" id="XP_046009838.1">
    <property type="nucleotide sequence ID" value="XM_046161126.1"/>
</dbReference>
<gene>
    <name evidence="4" type="ORF">B0I36DRAFT_386851</name>
</gene>
<feature type="compositionally biased region" description="Polar residues" evidence="1">
    <location>
        <begin position="375"/>
        <end position="385"/>
    </location>
</feature>
<feature type="region of interest" description="Disordered" evidence="1">
    <location>
        <begin position="307"/>
        <end position="351"/>
    </location>
</feature>
<feature type="transmembrane region" description="Helical" evidence="2">
    <location>
        <begin position="132"/>
        <end position="153"/>
    </location>
</feature>